<sequence>MEHYLDELIINSQRILLLQGPIGSFFTEFARWLESEQKEVFKLNFNGGDEYFYPNNSPNTFPYYDSLDNFEAYLIQFCQTHQIDNILCFGDNRYYHKVAKNVCLKLKLVFWAFEEGYFRPEYITLEKWGVNAFSPIPKNHTFFLPYVELPVVSEPEKVAKGFRCMAGKAIPYYWNAYKKRKAYAKYKHHRFLNLKYYLNLWTRSGIKRICYWLHDKGFAKRVEKGEFGEFFIVPLQVYDDTQVRIHSEQKSVERFLREVLNSFAKFAPAHLNLIIKHHPMDRGFIDYKMVIYEFLEQYPQLNGRVFYIHDVPLPIFLRYGKGMVTLNSTSGLSALLHNMPVKTLGRANYDFEGLTDKQPLDTFWANPQPPNSEVFKGYRQFHLHKTHINGNFYHKSILRYPYNWENEAHR</sequence>
<dbReference type="GO" id="GO:0015774">
    <property type="term" value="P:polysaccharide transport"/>
    <property type="evidence" value="ECO:0007669"/>
    <property type="project" value="InterPro"/>
</dbReference>
<dbReference type="InterPro" id="IPR007833">
    <property type="entry name" value="Capsule_polysaccharide_synth"/>
</dbReference>
<proteinExistence type="predicted"/>
<dbReference type="CDD" id="cd16441">
    <property type="entry name" value="beta_Kdo_transferase_KpsS"/>
    <property type="match status" value="1"/>
</dbReference>
<gene>
    <name evidence="1" type="ORF">NCTC9380_01683</name>
</gene>
<reference evidence="1 2" key="1">
    <citation type="submission" date="2018-06" db="EMBL/GenBank/DDBJ databases">
        <authorList>
            <consortium name="Pathogen Informatics"/>
            <person name="Doyle S."/>
        </authorList>
    </citation>
    <scope>NUCLEOTIDE SEQUENCE [LARGE SCALE GENOMIC DNA]</scope>
    <source>
        <strain evidence="1 2">NCTC9380</strain>
    </source>
</reference>
<dbReference type="Proteomes" id="UP000254031">
    <property type="component" value="Unassembled WGS sequence"/>
</dbReference>
<dbReference type="AlphaFoldDB" id="A0A378NFP4"/>
<dbReference type="GO" id="GO:0000271">
    <property type="term" value="P:polysaccharide biosynthetic process"/>
    <property type="evidence" value="ECO:0007669"/>
    <property type="project" value="InterPro"/>
</dbReference>
<name>A0A378NFP4_MANHA</name>
<dbReference type="Pfam" id="PF05159">
    <property type="entry name" value="Capsule_synth"/>
    <property type="match status" value="1"/>
</dbReference>
<evidence type="ECO:0000313" key="1">
    <source>
        <dbReference type="EMBL" id="STY66389.1"/>
    </source>
</evidence>
<evidence type="ECO:0000313" key="2">
    <source>
        <dbReference type="Proteomes" id="UP000254031"/>
    </source>
</evidence>
<dbReference type="EMBL" id="UGPL01000006">
    <property type="protein sequence ID" value="STY66389.1"/>
    <property type="molecule type" value="Genomic_DNA"/>
</dbReference>
<organism evidence="1 2">
    <name type="scientific">Mannheimia haemolytica</name>
    <name type="common">Pasteurella haemolytica</name>
    <dbReference type="NCBI Taxonomy" id="75985"/>
    <lineage>
        <taxon>Bacteria</taxon>
        <taxon>Pseudomonadati</taxon>
        <taxon>Pseudomonadota</taxon>
        <taxon>Gammaproteobacteria</taxon>
        <taxon>Pasteurellales</taxon>
        <taxon>Pasteurellaceae</taxon>
        <taxon>Mannheimia</taxon>
    </lineage>
</organism>
<protein>
    <submittedName>
        <fullName evidence="1">Capsule polysaccharide biosynthesis protein</fullName>
    </submittedName>
</protein>
<accession>A0A378NFP4</accession>
<dbReference type="RefSeq" id="WP_006250486.1">
    <property type="nucleotide sequence ID" value="NZ_CP017484.1"/>
</dbReference>